<dbReference type="EMBL" id="JAACXV010013907">
    <property type="protein sequence ID" value="KAF7271740.1"/>
    <property type="molecule type" value="Genomic_DNA"/>
</dbReference>
<dbReference type="OrthoDB" id="291007at2759"/>
<evidence type="ECO:0000259" key="2">
    <source>
        <dbReference type="PROSITE" id="PS50076"/>
    </source>
</evidence>
<dbReference type="AlphaFoldDB" id="A0A834M9S2"/>
<evidence type="ECO:0000313" key="3">
    <source>
        <dbReference type="EMBL" id="KAF7271740.1"/>
    </source>
</evidence>
<comment type="caution">
    <text evidence="3">The sequence shown here is derived from an EMBL/GenBank/DDBJ whole genome shotgun (WGS) entry which is preliminary data.</text>
</comment>
<feature type="compositionally biased region" description="Basic and acidic residues" evidence="1">
    <location>
        <begin position="78"/>
        <end position="94"/>
    </location>
</feature>
<keyword evidence="4" id="KW-1185">Reference proteome</keyword>
<dbReference type="InterPro" id="IPR036869">
    <property type="entry name" value="J_dom_sf"/>
</dbReference>
<accession>A0A834M9S2</accession>
<dbReference type="PRINTS" id="PR00625">
    <property type="entry name" value="JDOMAIN"/>
</dbReference>
<feature type="region of interest" description="Disordered" evidence="1">
    <location>
        <begin position="68"/>
        <end position="121"/>
    </location>
</feature>
<dbReference type="PANTHER" id="PTHR44873:SF1">
    <property type="entry name" value="DNAJ HOMOLOG SUBFAMILY C MEMBER 30, MITOCHONDRIAL"/>
    <property type="match status" value="1"/>
</dbReference>
<gene>
    <name evidence="3" type="ORF">GWI33_015418</name>
</gene>
<organism evidence="3 4">
    <name type="scientific">Rhynchophorus ferrugineus</name>
    <name type="common">Red palm weevil</name>
    <name type="synonym">Curculio ferrugineus</name>
    <dbReference type="NCBI Taxonomy" id="354439"/>
    <lineage>
        <taxon>Eukaryota</taxon>
        <taxon>Metazoa</taxon>
        <taxon>Ecdysozoa</taxon>
        <taxon>Arthropoda</taxon>
        <taxon>Hexapoda</taxon>
        <taxon>Insecta</taxon>
        <taxon>Pterygota</taxon>
        <taxon>Neoptera</taxon>
        <taxon>Endopterygota</taxon>
        <taxon>Coleoptera</taxon>
        <taxon>Polyphaga</taxon>
        <taxon>Cucujiformia</taxon>
        <taxon>Curculionidae</taxon>
        <taxon>Dryophthorinae</taxon>
        <taxon>Rhynchophorus</taxon>
    </lineage>
</organism>
<dbReference type="Proteomes" id="UP000625711">
    <property type="component" value="Unassembled WGS sequence"/>
</dbReference>
<dbReference type="PROSITE" id="PS50076">
    <property type="entry name" value="DNAJ_2"/>
    <property type="match status" value="1"/>
</dbReference>
<dbReference type="PROSITE" id="PS00636">
    <property type="entry name" value="DNAJ_1"/>
    <property type="match status" value="1"/>
</dbReference>
<protein>
    <recommendedName>
        <fullName evidence="2">J domain-containing protein</fullName>
    </recommendedName>
</protein>
<name>A0A834M9S2_RHYFE</name>
<sequence>MEVHRESRISKNATQADIKSAYYELSKMYHPDRNKGGSKENEQKFREITAAYEVLGNVRARKLYDKGFMSHQQPHQKPPRDPLHKFYKSRDIRNRPPPPGAQKGNEGKTCIPCADGGGYSC</sequence>
<dbReference type="InterPro" id="IPR001623">
    <property type="entry name" value="DnaJ_domain"/>
</dbReference>
<dbReference type="InterPro" id="IPR018253">
    <property type="entry name" value="DnaJ_domain_CS"/>
</dbReference>
<dbReference type="Gene3D" id="1.10.287.110">
    <property type="entry name" value="DnaJ domain"/>
    <property type="match status" value="1"/>
</dbReference>
<reference evidence="3" key="1">
    <citation type="submission" date="2020-08" db="EMBL/GenBank/DDBJ databases">
        <title>Genome sequencing and assembly of the red palm weevil Rhynchophorus ferrugineus.</title>
        <authorList>
            <person name="Dias G.B."/>
            <person name="Bergman C.M."/>
            <person name="Manee M."/>
        </authorList>
    </citation>
    <scope>NUCLEOTIDE SEQUENCE</scope>
    <source>
        <strain evidence="3">AA-2017</strain>
        <tissue evidence="3">Whole larva</tissue>
    </source>
</reference>
<evidence type="ECO:0000256" key="1">
    <source>
        <dbReference type="SAM" id="MobiDB-lite"/>
    </source>
</evidence>
<dbReference type="PANTHER" id="PTHR44873">
    <property type="entry name" value="DNAJ HOMOLOG SUBFAMILY C MEMBER 30, MITOCHONDRIAL"/>
    <property type="match status" value="1"/>
</dbReference>
<dbReference type="CDD" id="cd06257">
    <property type="entry name" value="DnaJ"/>
    <property type="match status" value="1"/>
</dbReference>
<proteinExistence type="predicted"/>
<dbReference type="InterPro" id="IPR053025">
    <property type="entry name" value="Mito_ATP_Synthase-Asso"/>
</dbReference>
<feature type="domain" description="J" evidence="2">
    <location>
        <begin position="1"/>
        <end position="68"/>
    </location>
</feature>
<dbReference type="Pfam" id="PF00226">
    <property type="entry name" value="DnaJ"/>
    <property type="match status" value="1"/>
</dbReference>
<dbReference type="SMART" id="SM00271">
    <property type="entry name" value="DnaJ"/>
    <property type="match status" value="1"/>
</dbReference>
<dbReference type="SUPFAM" id="SSF46565">
    <property type="entry name" value="Chaperone J-domain"/>
    <property type="match status" value="1"/>
</dbReference>
<evidence type="ECO:0000313" key="4">
    <source>
        <dbReference type="Proteomes" id="UP000625711"/>
    </source>
</evidence>